<accession>A0A2S2PSI9</accession>
<sequence>MKKKNKEIKQSTKNEISSNYSADNALKCNTQLNAISPKKITVSCEEYLNFDKITDKTVTNSNANINSINEEEYTRLKRIIKKIKKEKKKKKKKIPQVELINNLENENDAIHSVKIHKKMKMMQFILSKFIKK</sequence>
<reference evidence="1" key="1">
    <citation type="submission" date="2018-04" db="EMBL/GenBank/DDBJ databases">
        <title>Transcriptome of Schizaphis graminum biotype I.</title>
        <authorList>
            <person name="Scully E.D."/>
            <person name="Geib S.M."/>
            <person name="Palmer N.A."/>
            <person name="Koch K."/>
            <person name="Bradshaw J."/>
            <person name="Heng-Moss T."/>
            <person name="Sarath G."/>
        </authorList>
    </citation>
    <scope>NUCLEOTIDE SEQUENCE</scope>
</reference>
<name>A0A2S2PSI9_SCHGA</name>
<dbReference type="AlphaFoldDB" id="A0A2S2PSI9"/>
<proteinExistence type="predicted"/>
<dbReference type="EMBL" id="GGMR01019810">
    <property type="protein sequence ID" value="MBY32429.1"/>
    <property type="molecule type" value="Transcribed_RNA"/>
</dbReference>
<evidence type="ECO:0000313" key="1">
    <source>
        <dbReference type="EMBL" id="MBY32429.1"/>
    </source>
</evidence>
<gene>
    <name evidence="1" type="ORF">g.15113</name>
</gene>
<organism evidence="1">
    <name type="scientific">Schizaphis graminum</name>
    <name type="common">Green bug aphid</name>
    <dbReference type="NCBI Taxonomy" id="13262"/>
    <lineage>
        <taxon>Eukaryota</taxon>
        <taxon>Metazoa</taxon>
        <taxon>Ecdysozoa</taxon>
        <taxon>Arthropoda</taxon>
        <taxon>Hexapoda</taxon>
        <taxon>Insecta</taxon>
        <taxon>Pterygota</taxon>
        <taxon>Neoptera</taxon>
        <taxon>Paraneoptera</taxon>
        <taxon>Hemiptera</taxon>
        <taxon>Sternorrhyncha</taxon>
        <taxon>Aphidomorpha</taxon>
        <taxon>Aphidoidea</taxon>
        <taxon>Aphididae</taxon>
        <taxon>Aphidini</taxon>
        <taxon>Schizaphis</taxon>
    </lineage>
</organism>
<protein>
    <submittedName>
        <fullName evidence="1">Uncharacterized protein</fullName>
    </submittedName>
</protein>